<feature type="transmembrane region" description="Helical" evidence="1">
    <location>
        <begin position="110"/>
        <end position="127"/>
    </location>
</feature>
<dbReference type="RefSeq" id="WP_231566618.1">
    <property type="nucleotide sequence ID" value="NZ_AULJ01000008.1"/>
</dbReference>
<dbReference type="eggNOG" id="COG5652">
    <property type="taxonomic scope" value="Bacteria"/>
</dbReference>
<dbReference type="Pfam" id="PF04892">
    <property type="entry name" value="VanZ"/>
    <property type="match status" value="1"/>
</dbReference>
<proteinExistence type="predicted"/>
<keyword evidence="1" id="KW-0472">Membrane</keyword>
<keyword evidence="1" id="KW-1133">Transmembrane helix</keyword>
<name>A0A0A5FWJ3_9BACI</name>
<feature type="transmembrane region" description="Helical" evidence="1">
    <location>
        <begin position="83"/>
        <end position="103"/>
    </location>
</feature>
<comment type="caution">
    <text evidence="3">The sequence shown here is derived from an EMBL/GenBank/DDBJ whole genome shotgun (WGS) entry which is preliminary data.</text>
</comment>
<keyword evidence="4" id="KW-1185">Reference proteome</keyword>
<evidence type="ECO:0000313" key="4">
    <source>
        <dbReference type="Proteomes" id="UP000030403"/>
    </source>
</evidence>
<sequence length="180" mass="20844">MREIFQGALDMKKMFYWFLPLTWMGMIFYSSSTPYQEQDMKPLLSKYTDLSFLKPFLDSITFTYHHSEVSVAALGVEGFIEYFIRKGAHVTVFLLLFLLIYIAFRKTTSLMLRTCIGWSFFITVLYASLDEVHQGFTPNRTPYFGDVLLDTIGAVIGVSFVYMYMFGKARIGKKTNKASR</sequence>
<dbReference type="PIRSF" id="PIRSF019083">
    <property type="entry name" value="UCP019083_VanZ"/>
    <property type="match status" value="1"/>
</dbReference>
<accession>A0A0A5FWJ3</accession>
<reference evidence="3 4" key="1">
    <citation type="submission" date="2013-08" db="EMBL/GenBank/DDBJ databases">
        <authorList>
            <person name="Huang J."/>
            <person name="Wang G."/>
        </authorList>
    </citation>
    <scope>NUCLEOTIDE SEQUENCE [LARGE SCALE GENOMIC DNA]</scope>
    <source>
        <strain evidence="3 4">BH030004</strain>
    </source>
</reference>
<feature type="domain" description="VanZ-like" evidence="2">
    <location>
        <begin position="17"/>
        <end position="162"/>
    </location>
</feature>
<evidence type="ECO:0000259" key="2">
    <source>
        <dbReference type="Pfam" id="PF04892"/>
    </source>
</evidence>
<dbReference type="Proteomes" id="UP000030403">
    <property type="component" value="Unassembled WGS sequence"/>
</dbReference>
<dbReference type="NCBIfam" id="NF037970">
    <property type="entry name" value="vanZ_1"/>
    <property type="match status" value="1"/>
</dbReference>
<feature type="transmembrane region" description="Helical" evidence="1">
    <location>
        <begin position="14"/>
        <end position="32"/>
    </location>
</feature>
<protein>
    <recommendedName>
        <fullName evidence="2">VanZ-like domain-containing protein</fullName>
    </recommendedName>
</protein>
<dbReference type="STRING" id="1385511.GCA_000425225_00878"/>
<organism evidence="3 4">
    <name type="scientific">Pontibacillus marinus BH030004 = DSM 16465</name>
    <dbReference type="NCBI Taxonomy" id="1385511"/>
    <lineage>
        <taxon>Bacteria</taxon>
        <taxon>Bacillati</taxon>
        <taxon>Bacillota</taxon>
        <taxon>Bacilli</taxon>
        <taxon>Bacillales</taxon>
        <taxon>Bacillaceae</taxon>
        <taxon>Pontibacillus</taxon>
    </lineage>
</organism>
<dbReference type="InterPro" id="IPR006976">
    <property type="entry name" value="VanZ-like"/>
</dbReference>
<feature type="transmembrane region" description="Helical" evidence="1">
    <location>
        <begin position="147"/>
        <end position="167"/>
    </location>
</feature>
<dbReference type="EMBL" id="AVPF01000043">
    <property type="protein sequence ID" value="KGX85156.1"/>
    <property type="molecule type" value="Genomic_DNA"/>
</dbReference>
<evidence type="ECO:0000256" key="1">
    <source>
        <dbReference type="SAM" id="Phobius"/>
    </source>
</evidence>
<evidence type="ECO:0000313" key="3">
    <source>
        <dbReference type="EMBL" id="KGX85156.1"/>
    </source>
</evidence>
<dbReference type="AlphaFoldDB" id="A0A0A5FWJ3"/>
<keyword evidence="1" id="KW-0812">Transmembrane</keyword>
<gene>
    <name evidence="3" type="ORF">N783_11405</name>
</gene>
<dbReference type="InterPro" id="IPR016747">
    <property type="entry name" value="Phosphotransbutyrylase"/>
</dbReference>